<dbReference type="AlphaFoldDB" id="A0A6G1ZBZ9"/>
<proteinExistence type="predicted"/>
<organism evidence="2">
    <name type="scientific">Parabacteroides goldsteinii</name>
    <dbReference type="NCBI Taxonomy" id="328812"/>
    <lineage>
        <taxon>Bacteria</taxon>
        <taxon>Pseudomonadati</taxon>
        <taxon>Bacteroidota</taxon>
        <taxon>Bacteroidia</taxon>
        <taxon>Bacteroidales</taxon>
        <taxon>Tannerellaceae</taxon>
        <taxon>Parabacteroides</taxon>
    </lineage>
</organism>
<sequence length="130" mass="14951">MICVMRFMLLILAFLSMFNCTNIQKSSDFCVSIDSVVILDSLKLLERYDFTVLYKNEGKENIKLKSVDTFCGCLTEKDFNHIVSSGELGTLSLSYLPQEIGYTEHYIFLYFEEQEDPVCFKIKGIVKAVE</sequence>
<feature type="signal peptide" evidence="1">
    <location>
        <begin position="1"/>
        <end position="19"/>
    </location>
</feature>
<feature type="chain" id="PRO_5026296941" evidence="1">
    <location>
        <begin position="20"/>
        <end position="130"/>
    </location>
</feature>
<dbReference type="InterPro" id="IPR011467">
    <property type="entry name" value="DUF1573"/>
</dbReference>
<protein>
    <submittedName>
        <fullName evidence="2">DUF1573 domain-containing protein</fullName>
    </submittedName>
</protein>
<evidence type="ECO:0000256" key="1">
    <source>
        <dbReference type="SAM" id="SignalP"/>
    </source>
</evidence>
<evidence type="ECO:0000313" key="2">
    <source>
        <dbReference type="EMBL" id="MRY11457.1"/>
    </source>
</evidence>
<name>A0A6G1ZBZ9_9BACT</name>
<accession>A0A6G1ZBZ9</accession>
<dbReference type="Pfam" id="PF07610">
    <property type="entry name" value="DUF1573"/>
    <property type="match status" value="1"/>
</dbReference>
<dbReference type="EMBL" id="WKLP01000010">
    <property type="protein sequence ID" value="MRY11457.1"/>
    <property type="molecule type" value="Genomic_DNA"/>
</dbReference>
<reference evidence="2" key="1">
    <citation type="journal article" date="2019" name="Nat. Med.">
        <title>A library of human gut bacterial isolates paired with longitudinal multiomics data enables mechanistic microbiome research.</title>
        <authorList>
            <person name="Poyet M."/>
            <person name="Groussin M."/>
            <person name="Gibbons S.M."/>
            <person name="Avila-Pacheco J."/>
            <person name="Jiang X."/>
            <person name="Kearney S.M."/>
            <person name="Perrotta A.R."/>
            <person name="Berdy B."/>
            <person name="Zhao S."/>
            <person name="Lieberman T.D."/>
            <person name="Swanson P.K."/>
            <person name="Smith M."/>
            <person name="Roesemann S."/>
            <person name="Alexander J.E."/>
            <person name="Rich S.A."/>
            <person name="Livny J."/>
            <person name="Vlamakis H."/>
            <person name="Clish C."/>
            <person name="Bullock K."/>
            <person name="Deik A."/>
            <person name="Scott J."/>
            <person name="Pierce K.A."/>
            <person name="Xavier R.J."/>
            <person name="Alm E.J."/>
        </authorList>
    </citation>
    <scope>NUCLEOTIDE SEQUENCE</scope>
    <source>
        <strain evidence="2">BIOML-A4</strain>
    </source>
</reference>
<keyword evidence="1" id="KW-0732">Signal</keyword>
<gene>
    <name evidence="2" type="ORF">GKE01_08245</name>
</gene>
<comment type="caution">
    <text evidence="2">The sequence shown here is derived from an EMBL/GenBank/DDBJ whole genome shotgun (WGS) entry which is preliminary data.</text>
</comment>